<feature type="region of interest" description="Disordered" evidence="1">
    <location>
        <begin position="38"/>
        <end position="61"/>
    </location>
</feature>
<evidence type="ECO:0000313" key="2">
    <source>
        <dbReference type="EMBL" id="MPC26140.1"/>
    </source>
</evidence>
<comment type="caution">
    <text evidence="2">The sequence shown here is derived from an EMBL/GenBank/DDBJ whole genome shotgun (WGS) entry which is preliminary data.</text>
</comment>
<dbReference type="Proteomes" id="UP000324222">
    <property type="component" value="Unassembled WGS sequence"/>
</dbReference>
<organism evidence="2 3">
    <name type="scientific">Portunus trituberculatus</name>
    <name type="common">Swimming crab</name>
    <name type="synonym">Neptunus trituberculatus</name>
    <dbReference type="NCBI Taxonomy" id="210409"/>
    <lineage>
        <taxon>Eukaryota</taxon>
        <taxon>Metazoa</taxon>
        <taxon>Ecdysozoa</taxon>
        <taxon>Arthropoda</taxon>
        <taxon>Crustacea</taxon>
        <taxon>Multicrustacea</taxon>
        <taxon>Malacostraca</taxon>
        <taxon>Eumalacostraca</taxon>
        <taxon>Eucarida</taxon>
        <taxon>Decapoda</taxon>
        <taxon>Pleocyemata</taxon>
        <taxon>Brachyura</taxon>
        <taxon>Eubrachyura</taxon>
        <taxon>Portunoidea</taxon>
        <taxon>Portunidae</taxon>
        <taxon>Portuninae</taxon>
        <taxon>Portunus</taxon>
    </lineage>
</organism>
<protein>
    <submittedName>
        <fullName evidence="2">Uncharacterized protein</fullName>
    </submittedName>
</protein>
<accession>A0A5B7DX53</accession>
<keyword evidence="3" id="KW-1185">Reference proteome</keyword>
<evidence type="ECO:0000313" key="3">
    <source>
        <dbReference type="Proteomes" id="UP000324222"/>
    </source>
</evidence>
<dbReference type="AlphaFoldDB" id="A0A5B7DX53"/>
<reference evidence="2 3" key="1">
    <citation type="submission" date="2019-05" db="EMBL/GenBank/DDBJ databases">
        <title>Another draft genome of Portunus trituberculatus and its Hox gene families provides insights of decapod evolution.</title>
        <authorList>
            <person name="Jeong J.-H."/>
            <person name="Song I."/>
            <person name="Kim S."/>
            <person name="Choi T."/>
            <person name="Kim D."/>
            <person name="Ryu S."/>
            <person name="Kim W."/>
        </authorList>
    </citation>
    <scope>NUCLEOTIDE SEQUENCE [LARGE SCALE GENOMIC DNA]</scope>
    <source>
        <tissue evidence="2">Muscle</tissue>
    </source>
</reference>
<dbReference type="EMBL" id="VSRR010001559">
    <property type="protein sequence ID" value="MPC26140.1"/>
    <property type="molecule type" value="Genomic_DNA"/>
</dbReference>
<gene>
    <name evidence="2" type="ORF">E2C01_019272</name>
</gene>
<evidence type="ECO:0000256" key="1">
    <source>
        <dbReference type="SAM" id="MobiDB-lite"/>
    </source>
</evidence>
<proteinExistence type="predicted"/>
<name>A0A5B7DX53_PORTR</name>
<sequence length="61" mass="6924">MPHSSQSRWDLLKAAWQIQRLVVTTLCLPKSKERVKHASHWDSSSNALGSPVSGTRYELFT</sequence>